<dbReference type="Gene3D" id="3.20.80.10">
    <property type="entry name" value="Regulatory factor, effector binding domain"/>
    <property type="match status" value="1"/>
</dbReference>
<dbReference type="InterPro" id="IPR011256">
    <property type="entry name" value="Reg_factor_effector_dom_sf"/>
</dbReference>
<accession>L1JPV5</accession>
<reference evidence="3" key="3">
    <citation type="submission" date="2015-06" db="UniProtKB">
        <authorList>
            <consortium name="EnsemblProtists"/>
        </authorList>
    </citation>
    <scope>IDENTIFICATION</scope>
</reference>
<dbReference type="PaxDb" id="55529-EKX50279"/>
<dbReference type="InterPro" id="IPR006917">
    <property type="entry name" value="SOUL_heme-bd"/>
</dbReference>
<evidence type="ECO:0000313" key="4">
    <source>
        <dbReference type="Proteomes" id="UP000011087"/>
    </source>
</evidence>
<reference evidence="2 4" key="1">
    <citation type="journal article" date="2012" name="Nature">
        <title>Algal genomes reveal evolutionary mosaicism and the fate of nucleomorphs.</title>
        <authorList>
            <consortium name="DOE Joint Genome Institute"/>
            <person name="Curtis B.A."/>
            <person name="Tanifuji G."/>
            <person name="Burki F."/>
            <person name="Gruber A."/>
            <person name="Irimia M."/>
            <person name="Maruyama S."/>
            <person name="Arias M.C."/>
            <person name="Ball S.G."/>
            <person name="Gile G.H."/>
            <person name="Hirakawa Y."/>
            <person name="Hopkins J.F."/>
            <person name="Kuo A."/>
            <person name="Rensing S.A."/>
            <person name="Schmutz J."/>
            <person name="Symeonidi A."/>
            <person name="Elias M."/>
            <person name="Eveleigh R.J."/>
            <person name="Herman E.K."/>
            <person name="Klute M.J."/>
            <person name="Nakayama T."/>
            <person name="Obornik M."/>
            <person name="Reyes-Prieto A."/>
            <person name="Armbrust E.V."/>
            <person name="Aves S.J."/>
            <person name="Beiko R.G."/>
            <person name="Coutinho P."/>
            <person name="Dacks J.B."/>
            <person name="Durnford D.G."/>
            <person name="Fast N.M."/>
            <person name="Green B.R."/>
            <person name="Grisdale C.J."/>
            <person name="Hempel F."/>
            <person name="Henrissat B."/>
            <person name="Hoppner M.P."/>
            <person name="Ishida K."/>
            <person name="Kim E."/>
            <person name="Koreny L."/>
            <person name="Kroth P.G."/>
            <person name="Liu Y."/>
            <person name="Malik S.B."/>
            <person name="Maier U.G."/>
            <person name="McRose D."/>
            <person name="Mock T."/>
            <person name="Neilson J.A."/>
            <person name="Onodera N.T."/>
            <person name="Poole A.M."/>
            <person name="Pritham E.J."/>
            <person name="Richards T.A."/>
            <person name="Rocap G."/>
            <person name="Roy S.W."/>
            <person name="Sarai C."/>
            <person name="Schaack S."/>
            <person name="Shirato S."/>
            <person name="Slamovits C.H."/>
            <person name="Spencer D.F."/>
            <person name="Suzuki S."/>
            <person name="Worden A.Z."/>
            <person name="Zauner S."/>
            <person name="Barry K."/>
            <person name="Bell C."/>
            <person name="Bharti A.K."/>
            <person name="Crow J.A."/>
            <person name="Grimwood J."/>
            <person name="Kramer R."/>
            <person name="Lindquist E."/>
            <person name="Lucas S."/>
            <person name="Salamov A."/>
            <person name="McFadden G.I."/>
            <person name="Lane C.E."/>
            <person name="Keeling P.J."/>
            <person name="Gray M.W."/>
            <person name="Grigoriev I.V."/>
            <person name="Archibald J.M."/>
        </authorList>
    </citation>
    <scope>NUCLEOTIDE SEQUENCE</scope>
    <source>
        <strain evidence="2 4">CCMP2712</strain>
    </source>
</reference>
<keyword evidence="4" id="KW-1185">Reference proteome</keyword>
<evidence type="ECO:0000256" key="1">
    <source>
        <dbReference type="ARBA" id="ARBA00009817"/>
    </source>
</evidence>
<dbReference type="AlphaFoldDB" id="L1JPV5"/>
<dbReference type="EMBL" id="JH992979">
    <property type="protein sequence ID" value="EKX50279.1"/>
    <property type="molecule type" value="Genomic_DNA"/>
</dbReference>
<name>L1JPV5_GUITC</name>
<comment type="similarity">
    <text evidence="1">Belongs to the HEBP family.</text>
</comment>
<dbReference type="GeneID" id="17306783"/>
<dbReference type="KEGG" id="gtt:GUITHDRAFT_151268"/>
<dbReference type="SUPFAM" id="SSF55136">
    <property type="entry name" value="Probable bacterial effector-binding domain"/>
    <property type="match status" value="1"/>
</dbReference>
<dbReference type="Proteomes" id="UP000011087">
    <property type="component" value="Unassembled WGS sequence"/>
</dbReference>
<evidence type="ECO:0000313" key="3">
    <source>
        <dbReference type="EnsemblProtists" id="EKX50279"/>
    </source>
</evidence>
<sequence>MNKYWTGYNTNARVISPSQPTFISVSEPSSQATVTVRSFLPGAMGTGKEKSPEPLDRKVMIKRRPGGIFAVKRILTQPDPLDEWISTEQVYDIRAQLLDRLTEEGVKTRQDFKVARFANVYGPGDIRYELWVPVQSFEMRAASLISASNTSKISGLKLDFSLLDEEE</sequence>
<dbReference type="EnsemblProtists" id="EKX50279">
    <property type="protein sequence ID" value="EKX50279"/>
    <property type="gene ID" value="GUITHDRAFT_151268"/>
</dbReference>
<dbReference type="Pfam" id="PF04832">
    <property type="entry name" value="SOUL"/>
    <property type="match status" value="1"/>
</dbReference>
<dbReference type="RefSeq" id="XP_005837259.1">
    <property type="nucleotide sequence ID" value="XM_005837202.1"/>
</dbReference>
<evidence type="ECO:0000313" key="2">
    <source>
        <dbReference type="EMBL" id="EKX50279.1"/>
    </source>
</evidence>
<dbReference type="HOGENOM" id="CLU_1597569_0_0_1"/>
<gene>
    <name evidence="2" type="ORF">GUITHDRAFT_151268</name>
</gene>
<protein>
    <submittedName>
        <fullName evidence="2 3">Uncharacterized protein</fullName>
    </submittedName>
</protein>
<organism evidence="2">
    <name type="scientific">Guillardia theta (strain CCMP2712)</name>
    <name type="common">Cryptophyte</name>
    <dbReference type="NCBI Taxonomy" id="905079"/>
    <lineage>
        <taxon>Eukaryota</taxon>
        <taxon>Cryptophyceae</taxon>
        <taxon>Pyrenomonadales</taxon>
        <taxon>Geminigeraceae</taxon>
        <taxon>Guillardia</taxon>
    </lineage>
</organism>
<proteinExistence type="inferred from homology"/>
<reference evidence="4" key="2">
    <citation type="submission" date="2012-11" db="EMBL/GenBank/DDBJ databases">
        <authorList>
            <person name="Kuo A."/>
            <person name="Curtis B.A."/>
            <person name="Tanifuji G."/>
            <person name="Burki F."/>
            <person name="Gruber A."/>
            <person name="Irimia M."/>
            <person name="Maruyama S."/>
            <person name="Arias M.C."/>
            <person name="Ball S.G."/>
            <person name="Gile G.H."/>
            <person name="Hirakawa Y."/>
            <person name="Hopkins J.F."/>
            <person name="Rensing S.A."/>
            <person name="Schmutz J."/>
            <person name="Symeonidi A."/>
            <person name="Elias M."/>
            <person name="Eveleigh R.J."/>
            <person name="Herman E.K."/>
            <person name="Klute M.J."/>
            <person name="Nakayama T."/>
            <person name="Obornik M."/>
            <person name="Reyes-Prieto A."/>
            <person name="Armbrust E.V."/>
            <person name="Aves S.J."/>
            <person name="Beiko R.G."/>
            <person name="Coutinho P."/>
            <person name="Dacks J.B."/>
            <person name="Durnford D.G."/>
            <person name="Fast N.M."/>
            <person name="Green B.R."/>
            <person name="Grisdale C."/>
            <person name="Hempe F."/>
            <person name="Henrissat B."/>
            <person name="Hoppner M.P."/>
            <person name="Ishida K.-I."/>
            <person name="Kim E."/>
            <person name="Koreny L."/>
            <person name="Kroth P.G."/>
            <person name="Liu Y."/>
            <person name="Malik S.-B."/>
            <person name="Maier U.G."/>
            <person name="McRose D."/>
            <person name="Mock T."/>
            <person name="Neilson J.A."/>
            <person name="Onodera N.T."/>
            <person name="Poole A.M."/>
            <person name="Pritham E.J."/>
            <person name="Richards T.A."/>
            <person name="Rocap G."/>
            <person name="Roy S.W."/>
            <person name="Sarai C."/>
            <person name="Schaack S."/>
            <person name="Shirato S."/>
            <person name="Slamovits C.H."/>
            <person name="Spencer D.F."/>
            <person name="Suzuki S."/>
            <person name="Worden A.Z."/>
            <person name="Zauner S."/>
            <person name="Barry K."/>
            <person name="Bell C."/>
            <person name="Bharti A.K."/>
            <person name="Crow J.A."/>
            <person name="Grimwood J."/>
            <person name="Kramer R."/>
            <person name="Lindquist E."/>
            <person name="Lucas S."/>
            <person name="Salamov A."/>
            <person name="McFadden G.I."/>
            <person name="Lane C.E."/>
            <person name="Keeling P.J."/>
            <person name="Gray M.W."/>
            <person name="Grigoriev I.V."/>
            <person name="Archibald J.M."/>
        </authorList>
    </citation>
    <scope>NUCLEOTIDE SEQUENCE</scope>
    <source>
        <strain evidence="4">CCMP2712</strain>
    </source>
</reference>